<name>A0A396GID4_MEDTR</name>
<reference evidence="2" key="1">
    <citation type="journal article" date="2018" name="Nat. Plants">
        <title>Whole-genome landscape of Medicago truncatula symbiotic genes.</title>
        <authorList>
            <person name="Pecrix Y."/>
            <person name="Staton S.E."/>
            <person name="Sallet E."/>
            <person name="Lelandais-Briere C."/>
            <person name="Moreau S."/>
            <person name="Carrere S."/>
            <person name="Blein T."/>
            <person name="Jardinaud M.F."/>
            <person name="Latrasse D."/>
            <person name="Zouine M."/>
            <person name="Zahm M."/>
            <person name="Kreplak J."/>
            <person name="Mayjonade B."/>
            <person name="Satge C."/>
            <person name="Perez M."/>
            <person name="Cauet S."/>
            <person name="Marande W."/>
            <person name="Chantry-Darmon C."/>
            <person name="Lopez-Roques C."/>
            <person name="Bouchez O."/>
            <person name="Berard A."/>
            <person name="Debelle F."/>
            <person name="Munos S."/>
            <person name="Bendahmane A."/>
            <person name="Berges H."/>
            <person name="Niebel A."/>
            <person name="Buitink J."/>
            <person name="Frugier F."/>
            <person name="Benhamed M."/>
            <person name="Crespi M."/>
            <person name="Gouzy J."/>
            <person name="Gamas P."/>
        </authorList>
    </citation>
    <scope>NUCLEOTIDE SEQUENCE [LARGE SCALE GENOMIC DNA]</scope>
    <source>
        <strain evidence="2">cv. Jemalong A17</strain>
    </source>
</reference>
<gene>
    <name evidence="1" type="ORF">MtrunA17_Chr0c20g0493821</name>
</gene>
<evidence type="ECO:0000313" key="2">
    <source>
        <dbReference type="Proteomes" id="UP000265566"/>
    </source>
</evidence>
<dbReference type="Gramene" id="rna50765">
    <property type="protein sequence ID" value="RHN38415.1"/>
    <property type="gene ID" value="gene50765"/>
</dbReference>
<keyword evidence="1" id="KW-0723">Serine/threonine-protein kinase</keyword>
<evidence type="ECO:0000313" key="1">
    <source>
        <dbReference type="EMBL" id="RHN38415.1"/>
    </source>
</evidence>
<accession>A0A396GID4</accession>
<dbReference type="GO" id="GO:0004674">
    <property type="term" value="F:protein serine/threonine kinase activity"/>
    <property type="evidence" value="ECO:0007669"/>
    <property type="project" value="UniProtKB-KW"/>
</dbReference>
<dbReference type="AlphaFoldDB" id="A0A396GID4"/>
<dbReference type="EC" id="2.7.11.1" evidence="1"/>
<organism evidence="1 2">
    <name type="scientific">Medicago truncatula</name>
    <name type="common">Barrel medic</name>
    <name type="synonym">Medicago tribuloides</name>
    <dbReference type="NCBI Taxonomy" id="3880"/>
    <lineage>
        <taxon>Eukaryota</taxon>
        <taxon>Viridiplantae</taxon>
        <taxon>Streptophyta</taxon>
        <taxon>Embryophyta</taxon>
        <taxon>Tracheophyta</taxon>
        <taxon>Spermatophyta</taxon>
        <taxon>Magnoliopsida</taxon>
        <taxon>eudicotyledons</taxon>
        <taxon>Gunneridae</taxon>
        <taxon>Pentapetalae</taxon>
        <taxon>rosids</taxon>
        <taxon>fabids</taxon>
        <taxon>Fabales</taxon>
        <taxon>Fabaceae</taxon>
        <taxon>Papilionoideae</taxon>
        <taxon>50 kb inversion clade</taxon>
        <taxon>NPAAA clade</taxon>
        <taxon>Hologalegina</taxon>
        <taxon>IRL clade</taxon>
        <taxon>Trifolieae</taxon>
        <taxon>Medicago</taxon>
    </lineage>
</organism>
<proteinExistence type="predicted"/>
<dbReference type="Proteomes" id="UP000265566">
    <property type="component" value="Unassembled WGS sequence"/>
</dbReference>
<comment type="caution">
    <text evidence="1">The sequence shown here is derived from an EMBL/GenBank/DDBJ whole genome shotgun (WGS) entry which is preliminary data.</text>
</comment>
<keyword evidence="1" id="KW-0418">Kinase</keyword>
<dbReference type="EMBL" id="PSQE01000024">
    <property type="protein sequence ID" value="RHN38415.1"/>
    <property type="molecule type" value="Genomic_DNA"/>
</dbReference>
<keyword evidence="1" id="KW-0808">Transferase</keyword>
<protein>
    <submittedName>
        <fullName evidence="1">Putative non-specific serine/threonine protein kinase</fullName>
        <ecNumber evidence="1">2.7.11.1</ecNumber>
    </submittedName>
</protein>
<sequence>MGCFGFCKENDAYTTADKGIFMQTNPNGGNTSYHGRHTAVTVPRHINLQPISVPSITVDELRSLTDNFGTKTFVGEGAYGKCIVPH</sequence>